<dbReference type="InterPro" id="IPR013783">
    <property type="entry name" value="Ig-like_fold"/>
</dbReference>
<dbReference type="RefSeq" id="WP_141106415.1">
    <property type="nucleotide sequence ID" value="NZ_FYEW01000001.1"/>
</dbReference>
<evidence type="ECO:0000313" key="3">
    <source>
        <dbReference type="Proteomes" id="UP000198131"/>
    </source>
</evidence>
<dbReference type="PANTHER" id="PTHR46182">
    <property type="entry name" value="FI19480P1"/>
    <property type="match status" value="1"/>
</dbReference>
<organism evidence="2 3">
    <name type="scientific">Hymenobacter gelipurpurascens</name>
    <dbReference type="NCBI Taxonomy" id="89968"/>
    <lineage>
        <taxon>Bacteria</taxon>
        <taxon>Pseudomonadati</taxon>
        <taxon>Bacteroidota</taxon>
        <taxon>Cytophagia</taxon>
        <taxon>Cytophagales</taxon>
        <taxon>Hymenobacteraceae</taxon>
        <taxon>Hymenobacter</taxon>
    </lineage>
</organism>
<dbReference type="Gene3D" id="2.60.40.10">
    <property type="entry name" value="Immunoglobulins"/>
    <property type="match status" value="2"/>
</dbReference>
<sequence>MAEFLEQLDAWPLGTPLPKDAIFMMGSASLQNQFRIDASQLPTAAAATSTALYVRKTRAEMVALQQEDKLQIGVTYLVSGRTAGRPPIAVQAIDTDQISPFAARLEADGTVSACVYSLADDTDSLWTNAGLTATSLKGLLEQGTGIDIAVVGGKVRISGQTVSQPVAPRNPRTDDVANIFYHDLVVGFPSPSDYELEKSAEEAGYSVHADAYVQDGKVYFPGMSGPHPAGSVRSRVVASGNRPAGMSVANLVAFTGPVVVVVPGPTLTQAQPASGLVGAQVILTGTNLTGAIVAFNGTAAAPVSITATQIVVPVPAGATSGNITATTNAGTATLYFTVTAPAANVLPVANAGSATSITLPTNSVVLNGAGTDADGTITGYLWEQTIGPNQATGLPSTQAQIVAGALVQGTYQFKLTVTDNKGGTGTSTVQITVNAATVTGNAFKTGVSGDSIMTNNYGTPGTPTLIQQHYAGLPEYKGMIANYSQNGHTIQQQIDALAAAPFAYDSTVDTFWLVEVLVNDCGQYATDTTTPTATILTNIQNKLIALHQAIRARGPRVKTIACTALSVGIIVGQTYPESVRQRQQELVQRMNAWIRLNFRTALGAECLADRQSDFAFDTLEDTSNTTYYQDNVHPTQAGRERDAPICWGAIDAARNGLHVIVEGQRDSSVNLNYSTVAVQENYRIVESENLGEWEFPAGTGAAGDQGVGTTYYDGYAGSKAGAFTNTAGVIWQLTETCSRVQIGALRGANTGIWRLRISRTSDGGIVYNQTRSQADSTTAYNTTTSLTSDFFLDSGDLPMASYRIEMVAESKPVSFDFARLKVGAGSVTPPAETGVPAGFTGIVAPLSIEDSDSRVVYTVTNAPDGGWLTYPTGQGSAGAIKYSSPGNGTCIDAAYSSTNGGQFYGQGVRIKTPTAGGGAAFEVLIDGVVRAEGTCDNPDGVLTASAVRATATAVNGVGVHTWQVRIKASAYSFSQSNLFCDVVEFF</sequence>
<dbReference type="GO" id="GO:0016788">
    <property type="term" value="F:hydrolase activity, acting on ester bonds"/>
    <property type="evidence" value="ECO:0007669"/>
    <property type="project" value="UniProtKB-ARBA"/>
</dbReference>
<dbReference type="SUPFAM" id="SSF81296">
    <property type="entry name" value="E set domains"/>
    <property type="match status" value="1"/>
</dbReference>
<dbReference type="SUPFAM" id="SSF49299">
    <property type="entry name" value="PKD domain"/>
    <property type="match status" value="1"/>
</dbReference>
<dbReference type="InterPro" id="IPR029865">
    <property type="entry name" value="KIAA0319-like"/>
</dbReference>
<accession>A0A212T850</accession>
<keyword evidence="3" id="KW-1185">Reference proteome</keyword>
<feature type="domain" description="PKD/Chitinase" evidence="1">
    <location>
        <begin position="348"/>
        <end position="436"/>
    </location>
</feature>
<dbReference type="GO" id="GO:0031410">
    <property type="term" value="C:cytoplasmic vesicle"/>
    <property type="evidence" value="ECO:0007669"/>
    <property type="project" value="TreeGrafter"/>
</dbReference>
<dbReference type="CDD" id="cd00146">
    <property type="entry name" value="PKD"/>
    <property type="match status" value="1"/>
</dbReference>
<gene>
    <name evidence="2" type="ORF">SAMN06265337_0625</name>
</gene>
<dbReference type="InterPro" id="IPR036514">
    <property type="entry name" value="SGNH_hydro_sf"/>
</dbReference>
<dbReference type="InterPro" id="IPR002909">
    <property type="entry name" value="IPT_dom"/>
</dbReference>
<dbReference type="EMBL" id="FYEW01000001">
    <property type="protein sequence ID" value="SNC62212.1"/>
    <property type="molecule type" value="Genomic_DNA"/>
</dbReference>
<dbReference type="PANTHER" id="PTHR46182:SF2">
    <property type="entry name" value="FI19480P1"/>
    <property type="match status" value="1"/>
</dbReference>
<dbReference type="Proteomes" id="UP000198131">
    <property type="component" value="Unassembled WGS sequence"/>
</dbReference>
<proteinExistence type="predicted"/>
<dbReference type="GO" id="GO:0016020">
    <property type="term" value="C:membrane"/>
    <property type="evidence" value="ECO:0007669"/>
    <property type="project" value="TreeGrafter"/>
</dbReference>
<evidence type="ECO:0000259" key="1">
    <source>
        <dbReference type="SMART" id="SM00089"/>
    </source>
</evidence>
<name>A0A212T850_9BACT</name>
<dbReference type="SMART" id="SM00089">
    <property type="entry name" value="PKD"/>
    <property type="match status" value="1"/>
</dbReference>
<dbReference type="AlphaFoldDB" id="A0A212T850"/>
<dbReference type="Pfam" id="PF22352">
    <property type="entry name" value="K319L-like_PKD"/>
    <property type="match status" value="1"/>
</dbReference>
<dbReference type="Gene3D" id="3.40.50.1110">
    <property type="entry name" value="SGNH hydrolase"/>
    <property type="match status" value="1"/>
</dbReference>
<dbReference type="SUPFAM" id="SSF52266">
    <property type="entry name" value="SGNH hydrolase"/>
    <property type="match status" value="1"/>
</dbReference>
<protein>
    <recommendedName>
        <fullName evidence="1">PKD/Chitinase domain-containing protein</fullName>
    </recommendedName>
</protein>
<dbReference type="InterPro" id="IPR035986">
    <property type="entry name" value="PKD_dom_sf"/>
</dbReference>
<dbReference type="OrthoDB" id="885793at2"/>
<evidence type="ECO:0000313" key="2">
    <source>
        <dbReference type="EMBL" id="SNC62212.1"/>
    </source>
</evidence>
<dbReference type="Pfam" id="PF01833">
    <property type="entry name" value="TIG"/>
    <property type="match status" value="1"/>
</dbReference>
<dbReference type="InterPro" id="IPR022409">
    <property type="entry name" value="PKD/Chitinase_dom"/>
</dbReference>
<dbReference type="InterPro" id="IPR014756">
    <property type="entry name" value="Ig_E-set"/>
</dbReference>
<reference evidence="3" key="1">
    <citation type="submission" date="2017-06" db="EMBL/GenBank/DDBJ databases">
        <authorList>
            <person name="Varghese N."/>
            <person name="Submissions S."/>
        </authorList>
    </citation>
    <scope>NUCLEOTIDE SEQUENCE [LARGE SCALE GENOMIC DNA]</scope>
    <source>
        <strain evidence="3">DSM 11116</strain>
    </source>
</reference>